<protein>
    <submittedName>
        <fullName evidence="2">Uncharacterized protein</fullName>
    </submittedName>
</protein>
<reference evidence="2" key="3">
    <citation type="submission" date="2024-02" db="UniProtKB">
        <authorList>
            <consortium name="WormBaseParasite"/>
        </authorList>
    </citation>
    <scope>IDENTIFICATION</scope>
    <source>
        <strain evidence="2">pt0022</strain>
    </source>
</reference>
<dbReference type="Proteomes" id="UP000093561">
    <property type="component" value="Unassembled WGS sequence"/>
</dbReference>
<evidence type="ECO:0000313" key="2">
    <source>
        <dbReference type="WBParaSite" id="mrna-Wban_01716"/>
    </source>
</evidence>
<reference evidence="1" key="1">
    <citation type="submission" date="2015-03" db="EMBL/GenBank/DDBJ databases">
        <title>Wuchereria bancrofti Genome Sequencing Papua New Guinea Strain.</title>
        <authorList>
            <person name="Small S.T."/>
            <person name="Serre D."/>
            <person name="Zimmerman P.A."/>
        </authorList>
    </citation>
    <scope>NUCLEOTIDE SEQUENCE [LARGE SCALE GENOMIC DNA]</scope>
    <source>
        <strain evidence="1">pt0022</strain>
    </source>
</reference>
<dbReference type="WBParaSite" id="mrna-Wban_01716">
    <property type="protein sequence ID" value="mrna-Wban_01716"/>
    <property type="gene ID" value="Wban_01716"/>
</dbReference>
<organism evidence="1 2">
    <name type="scientific">Wuchereria bancrofti</name>
    <dbReference type="NCBI Taxonomy" id="6293"/>
    <lineage>
        <taxon>Eukaryota</taxon>
        <taxon>Metazoa</taxon>
        <taxon>Ecdysozoa</taxon>
        <taxon>Nematoda</taxon>
        <taxon>Chromadorea</taxon>
        <taxon>Rhabditida</taxon>
        <taxon>Spirurina</taxon>
        <taxon>Spiruromorpha</taxon>
        <taxon>Filarioidea</taxon>
        <taxon>Onchocercidae</taxon>
        <taxon>Wuchereria</taxon>
    </lineage>
</organism>
<sequence>MTMHEMETQMSSYLEQAQVEHVMNEAKQQNKIEKKEARKQKWLKIKIKEKPKRKRVFVKIEKDGKALQQSEGTLQISIDKICHTKNLKVAEQIKVLTVDEF</sequence>
<dbReference type="AlphaFoldDB" id="A0AAF5RTP9"/>
<accession>A0AAF5RTP9</accession>
<name>A0AAF5RTP9_WUCBA</name>
<evidence type="ECO:0000313" key="1">
    <source>
        <dbReference type="Proteomes" id="UP000093561"/>
    </source>
</evidence>
<proteinExistence type="predicted"/>
<reference evidence="1" key="2">
    <citation type="journal article" date="2016" name="Mol. Ecol.">
        <title>Population genomics of the filarial nematode parasite Wuchereria bancrofti from mosquitoes.</title>
        <authorList>
            <person name="Small S.T."/>
            <person name="Reimer L.J."/>
            <person name="Tisch D.J."/>
            <person name="King C.L."/>
            <person name="Christensen B.M."/>
            <person name="Siba P.M."/>
            <person name="Kazura J.W."/>
            <person name="Serre D."/>
            <person name="Zimmerman P.A."/>
        </authorList>
    </citation>
    <scope>NUCLEOTIDE SEQUENCE</scope>
    <source>
        <strain evidence="1">pt0022</strain>
    </source>
</reference>